<dbReference type="Proteomes" id="UP000193307">
    <property type="component" value="Unassembled WGS sequence"/>
</dbReference>
<dbReference type="OrthoDB" id="7862070at2"/>
<sequence>MGLFSTLKPTKALTQLLEKEHDAIIEAAFSTLPQISASKLILMQSVARSSATPHELEVLKKLTERNRTLLLASARGLQSARKRLSILRAPKPILQTYGPNGIVSDIGNKPLTIKKKI</sequence>
<proteinExistence type="predicted"/>
<dbReference type="STRING" id="658057.SAMN04488032_110126"/>
<dbReference type="GO" id="GO:0044780">
    <property type="term" value="P:bacterial-type flagellum assembly"/>
    <property type="evidence" value="ECO:0007669"/>
    <property type="project" value="InterPro"/>
</dbReference>
<evidence type="ECO:0000313" key="2">
    <source>
        <dbReference type="Proteomes" id="UP000193307"/>
    </source>
</evidence>
<name>A0A1Y5SYZ2_9RHOB</name>
<evidence type="ECO:0000313" key="1">
    <source>
        <dbReference type="EMBL" id="SLN51344.1"/>
    </source>
</evidence>
<dbReference type="RefSeq" id="WP_085849661.1">
    <property type="nucleotide sequence ID" value="NZ_FNZV01000010.1"/>
</dbReference>
<dbReference type="InterPro" id="IPR036679">
    <property type="entry name" value="FlgN-like_sf"/>
</dbReference>
<dbReference type="AlphaFoldDB" id="A0A1Y5SYZ2"/>
<gene>
    <name evidence="1" type="ORF">PAM7971_02531</name>
</gene>
<dbReference type="EMBL" id="FWFW01000008">
    <property type="protein sequence ID" value="SLN51344.1"/>
    <property type="molecule type" value="Genomic_DNA"/>
</dbReference>
<keyword evidence="2" id="KW-1185">Reference proteome</keyword>
<accession>A0A1Y5SYZ2</accession>
<protein>
    <submittedName>
        <fullName evidence="1">FlgN protein</fullName>
    </submittedName>
</protein>
<reference evidence="1 2" key="1">
    <citation type="submission" date="2017-03" db="EMBL/GenBank/DDBJ databases">
        <authorList>
            <person name="Afonso C.L."/>
            <person name="Miller P.J."/>
            <person name="Scott M.A."/>
            <person name="Spackman E."/>
            <person name="Goraichik I."/>
            <person name="Dimitrov K.M."/>
            <person name="Suarez D.L."/>
            <person name="Swayne D.E."/>
        </authorList>
    </citation>
    <scope>NUCLEOTIDE SEQUENCE [LARGE SCALE GENOMIC DNA]</scope>
    <source>
        <strain evidence="1 2">CECT 7971</strain>
    </source>
</reference>
<organism evidence="1 2">
    <name type="scientific">Pacificibacter marinus</name>
    <dbReference type="NCBI Taxonomy" id="658057"/>
    <lineage>
        <taxon>Bacteria</taxon>
        <taxon>Pseudomonadati</taxon>
        <taxon>Pseudomonadota</taxon>
        <taxon>Alphaproteobacteria</taxon>
        <taxon>Rhodobacterales</taxon>
        <taxon>Roseobacteraceae</taxon>
        <taxon>Pacificibacter</taxon>
    </lineage>
</organism>
<dbReference type="SUPFAM" id="SSF140566">
    <property type="entry name" value="FlgN-like"/>
    <property type="match status" value="1"/>
</dbReference>